<dbReference type="Proteomes" id="UP000094291">
    <property type="component" value="Unassembled WGS sequence"/>
</dbReference>
<dbReference type="Gene3D" id="1.10.10.60">
    <property type="entry name" value="Homeodomain-like"/>
    <property type="match status" value="1"/>
</dbReference>
<dbReference type="PROSITE" id="PS01124">
    <property type="entry name" value="HTH_ARAC_FAMILY_2"/>
    <property type="match status" value="1"/>
</dbReference>
<dbReference type="AlphaFoldDB" id="A0A1E2V887"/>
<accession>A0A1E2V887</accession>
<dbReference type="InterPro" id="IPR018060">
    <property type="entry name" value="HTH_AraC"/>
</dbReference>
<dbReference type="GO" id="GO:0043565">
    <property type="term" value="F:sequence-specific DNA binding"/>
    <property type="evidence" value="ECO:0007669"/>
    <property type="project" value="InterPro"/>
</dbReference>
<keyword evidence="2" id="KW-0238">DNA-binding</keyword>
<dbReference type="PANTHER" id="PTHR43280:SF28">
    <property type="entry name" value="HTH-TYPE TRANSCRIPTIONAL ACTIVATOR RHAS"/>
    <property type="match status" value="1"/>
</dbReference>
<dbReference type="Pfam" id="PF12833">
    <property type="entry name" value="HTH_18"/>
    <property type="match status" value="1"/>
</dbReference>
<keyword evidence="3" id="KW-0804">Transcription</keyword>
<evidence type="ECO:0000313" key="6">
    <source>
        <dbReference type="Proteomes" id="UP000094291"/>
    </source>
</evidence>
<sequence length="180" mass="21118">MIIAITDITSEINHAEFPDLFDTLHCQSHELIIANRIQLYLHYYKTLKQSPPPQPQLSMSRSQRLVYKACTILERNLSEAICNRYLCKTLYTNHNTLYKAFKAQLGMSVHQWLMRRRIEEAVRLLVETELPIQHIAFDVGFSRQSSFSTFFKSEKGITPSAYRKRARHTHTIKQHTMKHA</sequence>
<organism evidence="5 6">
    <name type="scientific">Terasakiispira papahanaumokuakeensis</name>
    <dbReference type="NCBI Taxonomy" id="197479"/>
    <lineage>
        <taxon>Bacteria</taxon>
        <taxon>Pseudomonadati</taxon>
        <taxon>Pseudomonadota</taxon>
        <taxon>Gammaproteobacteria</taxon>
        <taxon>Oceanospirillales</taxon>
        <taxon>Terasakiispira</taxon>
    </lineage>
</organism>
<dbReference type="EMBL" id="MDTQ01000001">
    <property type="protein sequence ID" value="ODC03062.1"/>
    <property type="molecule type" value="Genomic_DNA"/>
</dbReference>
<dbReference type="PRINTS" id="PR00032">
    <property type="entry name" value="HTHARAC"/>
</dbReference>
<proteinExistence type="predicted"/>
<dbReference type="SMART" id="SM00342">
    <property type="entry name" value="HTH_ARAC"/>
    <property type="match status" value="1"/>
</dbReference>
<keyword evidence="6" id="KW-1185">Reference proteome</keyword>
<evidence type="ECO:0000256" key="2">
    <source>
        <dbReference type="ARBA" id="ARBA00023125"/>
    </source>
</evidence>
<keyword evidence="1" id="KW-0805">Transcription regulation</keyword>
<name>A0A1E2V887_9GAMM</name>
<evidence type="ECO:0000313" key="5">
    <source>
        <dbReference type="EMBL" id="ODC03062.1"/>
    </source>
</evidence>
<dbReference type="GO" id="GO:0003700">
    <property type="term" value="F:DNA-binding transcription factor activity"/>
    <property type="evidence" value="ECO:0007669"/>
    <property type="project" value="InterPro"/>
</dbReference>
<dbReference type="InterPro" id="IPR009057">
    <property type="entry name" value="Homeodomain-like_sf"/>
</dbReference>
<dbReference type="STRING" id="197479.BFW38_05370"/>
<evidence type="ECO:0000256" key="3">
    <source>
        <dbReference type="ARBA" id="ARBA00023163"/>
    </source>
</evidence>
<dbReference type="InterPro" id="IPR020449">
    <property type="entry name" value="Tscrpt_reg_AraC-type_HTH"/>
</dbReference>
<comment type="caution">
    <text evidence="5">The sequence shown here is derived from an EMBL/GenBank/DDBJ whole genome shotgun (WGS) entry which is preliminary data.</text>
</comment>
<feature type="domain" description="HTH araC/xylS-type" evidence="4">
    <location>
        <begin position="67"/>
        <end position="165"/>
    </location>
</feature>
<protein>
    <recommendedName>
        <fullName evidence="4">HTH araC/xylS-type domain-containing protein</fullName>
    </recommendedName>
</protein>
<dbReference type="PANTHER" id="PTHR43280">
    <property type="entry name" value="ARAC-FAMILY TRANSCRIPTIONAL REGULATOR"/>
    <property type="match status" value="1"/>
</dbReference>
<gene>
    <name evidence="5" type="ORF">BFW38_05370</name>
</gene>
<reference evidence="5 6" key="1">
    <citation type="submission" date="2016-08" db="EMBL/GenBank/DDBJ databases">
        <authorList>
            <person name="Seilhamer J.J."/>
        </authorList>
    </citation>
    <scope>NUCLEOTIDE SEQUENCE [LARGE SCALE GENOMIC DNA]</scope>
    <source>
        <strain evidence="5 6">PH27A</strain>
    </source>
</reference>
<evidence type="ECO:0000256" key="1">
    <source>
        <dbReference type="ARBA" id="ARBA00023015"/>
    </source>
</evidence>
<evidence type="ECO:0000259" key="4">
    <source>
        <dbReference type="PROSITE" id="PS01124"/>
    </source>
</evidence>
<dbReference type="SUPFAM" id="SSF46689">
    <property type="entry name" value="Homeodomain-like"/>
    <property type="match status" value="2"/>
</dbReference>